<organism evidence="1 2">
    <name type="scientific">Cryptolaemus montrouzieri</name>
    <dbReference type="NCBI Taxonomy" id="559131"/>
    <lineage>
        <taxon>Eukaryota</taxon>
        <taxon>Metazoa</taxon>
        <taxon>Ecdysozoa</taxon>
        <taxon>Arthropoda</taxon>
        <taxon>Hexapoda</taxon>
        <taxon>Insecta</taxon>
        <taxon>Pterygota</taxon>
        <taxon>Neoptera</taxon>
        <taxon>Endopterygota</taxon>
        <taxon>Coleoptera</taxon>
        <taxon>Polyphaga</taxon>
        <taxon>Cucujiformia</taxon>
        <taxon>Coccinelloidea</taxon>
        <taxon>Coccinellidae</taxon>
        <taxon>Scymninae</taxon>
        <taxon>Scymnini</taxon>
        <taxon>Cryptolaemus</taxon>
    </lineage>
</organism>
<gene>
    <name evidence="1" type="ORF">HHI36_001506</name>
</gene>
<protein>
    <submittedName>
        <fullName evidence="1">Uncharacterized protein</fullName>
    </submittedName>
</protein>
<keyword evidence="2" id="KW-1185">Reference proteome</keyword>
<dbReference type="Proteomes" id="UP001516400">
    <property type="component" value="Unassembled WGS sequence"/>
</dbReference>
<evidence type="ECO:0000313" key="1">
    <source>
        <dbReference type="EMBL" id="KAL3287020.1"/>
    </source>
</evidence>
<comment type="caution">
    <text evidence="1">The sequence shown here is derived from an EMBL/GenBank/DDBJ whole genome shotgun (WGS) entry which is preliminary data.</text>
</comment>
<evidence type="ECO:0000313" key="2">
    <source>
        <dbReference type="Proteomes" id="UP001516400"/>
    </source>
</evidence>
<sequence>MTIISVDQYAIFLLNLLKTFTKRSFFSRLLMRLPEPLFPSSRIMVNNIIIRKRSDKECDTIFVSDTESSGSVYCRGELYCHEWCSETCLLNKLESSEEDTQDELEIPLPPPLPPSFRKTDRLPEGNMLENLKNVKLRPVGSSARSLPERSISEDLLYILKKRYSAMHSPSPRRTHQKTLLENTSYDATNLSF</sequence>
<dbReference type="AlphaFoldDB" id="A0ABD2P848"/>
<name>A0ABD2P848_9CUCU</name>
<accession>A0ABD2P848</accession>
<proteinExistence type="predicted"/>
<dbReference type="EMBL" id="JABFTP020000185">
    <property type="protein sequence ID" value="KAL3287020.1"/>
    <property type="molecule type" value="Genomic_DNA"/>
</dbReference>
<reference evidence="1 2" key="1">
    <citation type="journal article" date="2021" name="BMC Biol.">
        <title>Horizontally acquired antibacterial genes associated with adaptive radiation of ladybird beetles.</title>
        <authorList>
            <person name="Li H.S."/>
            <person name="Tang X.F."/>
            <person name="Huang Y.H."/>
            <person name="Xu Z.Y."/>
            <person name="Chen M.L."/>
            <person name="Du X.Y."/>
            <person name="Qiu B.Y."/>
            <person name="Chen P.T."/>
            <person name="Zhang W."/>
            <person name="Slipinski A."/>
            <person name="Escalona H.E."/>
            <person name="Waterhouse R.M."/>
            <person name="Zwick A."/>
            <person name="Pang H."/>
        </authorList>
    </citation>
    <scope>NUCLEOTIDE SEQUENCE [LARGE SCALE GENOMIC DNA]</scope>
    <source>
        <strain evidence="1">SYSU2018</strain>
    </source>
</reference>